<comment type="similarity">
    <text evidence="2">Belongs to the HPr family.</text>
</comment>
<dbReference type="EMBL" id="NFZW01000006">
    <property type="protein sequence ID" value="RFA37860.1"/>
    <property type="molecule type" value="Genomic_DNA"/>
</dbReference>
<keyword evidence="7" id="KW-1185">Reference proteome</keyword>
<dbReference type="InterPro" id="IPR050399">
    <property type="entry name" value="HPr"/>
</dbReference>
<dbReference type="GO" id="GO:0009401">
    <property type="term" value="P:phosphoenolpyruvate-dependent sugar phosphotransferase system"/>
    <property type="evidence" value="ECO:0007669"/>
    <property type="project" value="UniProtKB-KW"/>
</dbReference>
<dbReference type="Gene3D" id="3.30.1340.10">
    <property type="entry name" value="HPr-like"/>
    <property type="match status" value="1"/>
</dbReference>
<dbReference type="OrthoDB" id="9798965at2"/>
<dbReference type="PROSITE" id="PS51350">
    <property type="entry name" value="PTS_HPR_DOM"/>
    <property type="match status" value="1"/>
</dbReference>
<evidence type="ECO:0000313" key="7">
    <source>
        <dbReference type="Proteomes" id="UP000256763"/>
    </source>
</evidence>
<dbReference type="InterPro" id="IPR035895">
    <property type="entry name" value="HPr-like_sf"/>
</dbReference>
<dbReference type="RefSeq" id="WP_116301569.1">
    <property type="nucleotide sequence ID" value="NZ_NFZV01000005.1"/>
</dbReference>
<evidence type="ECO:0000256" key="1">
    <source>
        <dbReference type="ARBA" id="ARBA00004496"/>
    </source>
</evidence>
<dbReference type="InterPro" id="IPR001020">
    <property type="entry name" value="PTS_HPr_His_P_site"/>
</dbReference>
<sequence length="89" mass="9672">MPTRDITIINRLGLHARAASKFVALASQFDADIKLRRNNREVNGKSIMGVMMLAAGKGTELTLIAEGSDADDALNALEELVQARFEEAE</sequence>
<dbReference type="CDD" id="cd00367">
    <property type="entry name" value="PTS-HPr_like"/>
    <property type="match status" value="1"/>
</dbReference>
<feature type="domain" description="HPr" evidence="5">
    <location>
        <begin position="1"/>
        <end position="88"/>
    </location>
</feature>
<gene>
    <name evidence="6" type="ORF">CAL65_07965</name>
</gene>
<evidence type="ECO:0000256" key="3">
    <source>
        <dbReference type="ARBA" id="ARBA00022490"/>
    </source>
</evidence>
<accession>A0A3E0WXX2</accession>
<dbReference type="AlphaFoldDB" id="A0A3E0WXX2"/>
<keyword evidence="4" id="KW-0598">Phosphotransferase system</keyword>
<keyword evidence="3" id="KW-0963">Cytoplasm</keyword>
<dbReference type="GO" id="GO:0005737">
    <property type="term" value="C:cytoplasm"/>
    <property type="evidence" value="ECO:0007669"/>
    <property type="project" value="UniProtKB-SubCell"/>
</dbReference>
<dbReference type="NCBIfam" id="TIGR01003">
    <property type="entry name" value="PTS_HPr_family"/>
    <property type="match status" value="1"/>
</dbReference>
<dbReference type="SUPFAM" id="SSF55594">
    <property type="entry name" value="HPr-like"/>
    <property type="match status" value="1"/>
</dbReference>
<name>A0A3E0WXX2_9GAMM</name>
<evidence type="ECO:0000259" key="5">
    <source>
        <dbReference type="PROSITE" id="PS51350"/>
    </source>
</evidence>
<organism evidence="6 7">
    <name type="scientific">Alkalilimnicola ehrlichii</name>
    <dbReference type="NCBI Taxonomy" id="351052"/>
    <lineage>
        <taxon>Bacteria</taxon>
        <taxon>Pseudomonadati</taxon>
        <taxon>Pseudomonadota</taxon>
        <taxon>Gammaproteobacteria</taxon>
        <taxon>Chromatiales</taxon>
        <taxon>Ectothiorhodospiraceae</taxon>
        <taxon>Alkalilimnicola</taxon>
    </lineage>
</organism>
<evidence type="ECO:0000313" key="6">
    <source>
        <dbReference type="EMBL" id="RFA37860.1"/>
    </source>
</evidence>
<comment type="subcellular location">
    <subcellularLocation>
        <location evidence="1">Cytoplasm</location>
    </subcellularLocation>
</comment>
<proteinExistence type="inferred from homology"/>
<comment type="caution">
    <text evidence="6">The sequence shown here is derived from an EMBL/GenBank/DDBJ whole genome shotgun (WGS) entry which is preliminary data.</text>
</comment>
<dbReference type="Proteomes" id="UP000256763">
    <property type="component" value="Unassembled WGS sequence"/>
</dbReference>
<protein>
    <submittedName>
        <fullName evidence="6">Phosphocarrier protein HPr</fullName>
    </submittedName>
</protein>
<dbReference type="InterPro" id="IPR000032">
    <property type="entry name" value="HPr-like"/>
</dbReference>
<dbReference type="PRINTS" id="PR00107">
    <property type="entry name" value="PHOSPHOCPHPR"/>
</dbReference>
<evidence type="ECO:0000256" key="2">
    <source>
        <dbReference type="ARBA" id="ARBA00010736"/>
    </source>
</evidence>
<dbReference type="PANTHER" id="PTHR33705:SF2">
    <property type="entry name" value="PHOSPHOCARRIER PROTEIN NPR"/>
    <property type="match status" value="1"/>
</dbReference>
<dbReference type="PROSITE" id="PS00369">
    <property type="entry name" value="PTS_HPR_HIS"/>
    <property type="match status" value="1"/>
</dbReference>
<dbReference type="Pfam" id="PF00381">
    <property type="entry name" value="PTS-HPr"/>
    <property type="match status" value="1"/>
</dbReference>
<dbReference type="PANTHER" id="PTHR33705">
    <property type="entry name" value="PHOSPHOCARRIER PROTEIN HPR"/>
    <property type="match status" value="1"/>
</dbReference>
<reference evidence="7" key="1">
    <citation type="submission" date="2017-05" db="EMBL/GenBank/DDBJ databases">
        <authorList>
            <person name="Sharma S."/>
            <person name="Sidhu C."/>
            <person name="Pinnaka A.K."/>
        </authorList>
    </citation>
    <scope>NUCLEOTIDE SEQUENCE [LARGE SCALE GENOMIC DNA]</scope>
    <source>
        <strain evidence="7">AK93</strain>
    </source>
</reference>
<evidence type="ECO:0000256" key="4">
    <source>
        <dbReference type="ARBA" id="ARBA00022683"/>
    </source>
</evidence>